<evidence type="ECO:0000313" key="4">
    <source>
        <dbReference type="Proteomes" id="UP000593572"/>
    </source>
</evidence>
<gene>
    <name evidence="3" type="ORF">Golob_026550</name>
</gene>
<dbReference type="Proteomes" id="UP000593572">
    <property type="component" value="Unassembled WGS sequence"/>
</dbReference>
<sequence length="187" mass="19535">MPSFYHVATAPGSNGNKKFFSSCFFMLVLVDFIVLKTALTLYAASATIKPAKVLPKVASPGVGATVRSPPLSKQANKEVFSTGELNFCRVESSSQSGIISSTPPTGSPGSSASLTQNVVLLKKERGKEGSNLPKHGTSEKGKVIKDRKNGGMPKVGAERMRKNNMKSAGIVANASGSSIGRFTVVAS</sequence>
<reference evidence="3 4" key="1">
    <citation type="journal article" date="2019" name="Genome Biol. Evol.">
        <title>Insights into the evolution of the New World diploid cottons (Gossypium, subgenus Houzingenia) based on genome sequencing.</title>
        <authorList>
            <person name="Grover C.E."/>
            <person name="Arick M.A. 2nd"/>
            <person name="Thrash A."/>
            <person name="Conover J.L."/>
            <person name="Sanders W.S."/>
            <person name="Peterson D.G."/>
            <person name="Frelichowski J.E."/>
            <person name="Scheffler J.A."/>
            <person name="Scheffler B.E."/>
            <person name="Wendel J.F."/>
        </authorList>
    </citation>
    <scope>NUCLEOTIDE SEQUENCE [LARGE SCALE GENOMIC DNA]</scope>
    <source>
        <strain evidence="3">157</strain>
        <tissue evidence="3">Leaf</tissue>
    </source>
</reference>
<keyword evidence="2" id="KW-1133">Transmembrane helix</keyword>
<protein>
    <submittedName>
        <fullName evidence="3">Uncharacterized protein</fullName>
    </submittedName>
</protein>
<name>A0A7J8LVH3_9ROSI</name>
<evidence type="ECO:0000256" key="2">
    <source>
        <dbReference type="SAM" id="Phobius"/>
    </source>
</evidence>
<keyword evidence="2" id="KW-0472">Membrane</keyword>
<comment type="caution">
    <text evidence="3">The sequence shown here is derived from an EMBL/GenBank/DDBJ whole genome shotgun (WGS) entry which is preliminary data.</text>
</comment>
<feature type="transmembrane region" description="Helical" evidence="2">
    <location>
        <begin position="19"/>
        <end position="44"/>
    </location>
</feature>
<organism evidence="3 4">
    <name type="scientific">Gossypium lobatum</name>
    <dbReference type="NCBI Taxonomy" id="34289"/>
    <lineage>
        <taxon>Eukaryota</taxon>
        <taxon>Viridiplantae</taxon>
        <taxon>Streptophyta</taxon>
        <taxon>Embryophyta</taxon>
        <taxon>Tracheophyta</taxon>
        <taxon>Spermatophyta</taxon>
        <taxon>Magnoliopsida</taxon>
        <taxon>eudicotyledons</taxon>
        <taxon>Gunneridae</taxon>
        <taxon>Pentapetalae</taxon>
        <taxon>rosids</taxon>
        <taxon>malvids</taxon>
        <taxon>Malvales</taxon>
        <taxon>Malvaceae</taxon>
        <taxon>Malvoideae</taxon>
        <taxon>Gossypium</taxon>
    </lineage>
</organism>
<dbReference type="AlphaFoldDB" id="A0A7J8LVH3"/>
<feature type="region of interest" description="Disordered" evidence="1">
    <location>
        <begin position="124"/>
        <end position="155"/>
    </location>
</feature>
<feature type="compositionally biased region" description="Basic and acidic residues" evidence="1">
    <location>
        <begin position="136"/>
        <end position="149"/>
    </location>
</feature>
<evidence type="ECO:0000256" key="1">
    <source>
        <dbReference type="SAM" id="MobiDB-lite"/>
    </source>
</evidence>
<dbReference type="EMBL" id="JABEZX010000005">
    <property type="protein sequence ID" value="MBA0556449.1"/>
    <property type="molecule type" value="Genomic_DNA"/>
</dbReference>
<accession>A0A7J8LVH3</accession>
<evidence type="ECO:0000313" key="3">
    <source>
        <dbReference type="EMBL" id="MBA0556449.1"/>
    </source>
</evidence>
<keyword evidence="2" id="KW-0812">Transmembrane</keyword>
<proteinExistence type="predicted"/>
<keyword evidence="4" id="KW-1185">Reference proteome</keyword>